<sequence>MKKLLLVTALSAFTILSATSAFAQEVPATTKASGKSVQTNGKGERVAFSNKEELKEIHYQMIDSMMKDIIEAPRANKRVKRGVLRDTGEQQYTGRIGQRFTNDAQYHINLLNKLHLVTDYKIYSRHAEITSTSTVGTKSGAPYSISQQSSILENNERTVSSRAEFVSTANLGIEWSSKTYNITTTITVKYANDGVITFTARSIVRD</sequence>
<keyword evidence="3" id="KW-0489">Methyltransferase</keyword>
<organism evidence="3 4">
    <name type="scientific">Paenibacillus popilliae ATCC 14706</name>
    <dbReference type="NCBI Taxonomy" id="1212764"/>
    <lineage>
        <taxon>Bacteria</taxon>
        <taxon>Bacillati</taxon>
        <taxon>Bacillota</taxon>
        <taxon>Bacilli</taxon>
        <taxon>Bacillales</taxon>
        <taxon>Paenibacillaceae</taxon>
        <taxon>Paenibacillus</taxon>
    </lineage>
</organism>
<reference evidence="2" key="2">
    <citation type="journal article" date="2015" name="Meta Gene">
        <title>Characterization of KfrA proteins encoded by a plasmid of Paenibacillus popilliae ATCC 14706(T).</title>
        <authorList>
            <person name="Iiyama K."/>
            <person name="Mon H."/>
            <person name="Mori K."/>
            <person name="Mitsudome T."/>
            <person name="Lee J.M."/>
            <person name="Kusakabe T."/>
            <person name="Tashiro K."/>
            <person name="Asano S."/>
            <person name="Yasunaga-Aoki C."/>
        </authorList>
    </citation>
    <scope>NUCLEOTIDE SEQUENCE</scope>
    <source>
        <strain evidence="2">ATCC 14706</strain>
        <plasmid evidence="2">pPOP15.9</plasmid>
    </source>
</reference>
<dbReference type="GO" id="GO:0008168">
    <property type="term" value="F:methyltransferase activity"/>
    <property type="evidence" value="ECO:0007669"/>
    <property type="project" value="UniProtKB-KW"/>
</dbReference>
<feature type="chain" id="PRO_5007694435" evidence="1">
    <location>
        <begin position="24"/>
        <end position="206"/>
    </location>
</feature>
<keyword evidence="3" id="KW-0808">Transferase</keyword>
<dbReference type="RefSeq" id="WP_006285865.1">
    <property type="nucleotide sequence ID" value="NZ_AB931111.1"/>
</dbReference>
<dbReference type="OrthoDB" id="2970877at2"/>
<dbReference type="EMBL" id="BALG01000099">
    <property type="protein sequence ID" value="GAC42417.1"/>
    <property type="molecule type" value="Genomic_DNA"/>
</dbReference>
<keyword evidence="1" id="KW-0732">Signal</keyword>
<dbReference type="AlphaFoldDB" id="M9LA27"/>
<feature type="signal peptide" evidence="1">
    <location>
        <begin position="1"/>
        <end position="23"/>
    </location>
</feature>
<protein>
    <submittedName>
        <fullName evidence="3">Glycine/serine hydroxymethyltransferase</fullName>
    </submittedName>
</protein>
<name>M9LA27_PAEPP</name>
<evidence type="ECO:0000313" key="2">
    <source>
        <dbReference type="EMBL" id="BAQ95617.1"/>
    </source>
</evidence>
<keyword evidence="4" id="KW-1185">Reference proteome</keyword>
<evidence type="ECO:0000256" key="1">
    <source>
        <dbReference type="SAM" id="SignalP"/>
    </source>
</evidence>
<dbReference type="GO" id="GO:0032259">
    <property type="term" value="P:methylation"/>
    <property type="evidence" value="ECO:0007669"/>
    <property type="project" value="UniProtKB-KW"/>
</dbReference>
<proteinExistence type="predicted"/>
<dbReference type="Proteomes" id="UP000029453">
    <property type="component" value="Unassembled WGS sequence"/>
</dbReference>
<accession>M9LA27</accession>
<reference evidence="3 4" key="1">
    <citation type="submission" date="2012-10" db="EMBL/GenBank/DDBJ databases">
        <title>Draft Genome Sequence of Paenibacillus popilliae ATCC 14706T.</title>
        <authorList>
            <person name="Iiyama K."/>
            <person name="Mori K."/>
            <person name="Mon H."/>
            <person name="Chieda Y."/>
            <person name="Lee J.M."/>
            <person name="Kusakabe T."/>
            <person name="Tashiro K."/>
            <person name="Asano S."/>
            <person name="Yasunaga-Aoki C."/>
            <person name="Shimizu S."/>
        </authorList>
    </citation>
    <scope>NUCLEOTIDE SEQUENCE [LARGE SCALE GENOMIC DNA]</scope>
    <source>
        <strain evidence="3 4">ATCC 14706</strain>
    </source>
</reference>
<geneLocation type="plasmid" evidence="2">
    <name>pPOP15.9</name>
</geneLocation>
<keyword evidence="2" id="KW-0614">Plasmid</keyword>
<gene>
    <name evidence="3" type="ORF">PPOP_1774</name>
</gene>
<dbReference type="EMBL" id="AB931111">
    <property type="protein sequence ID" value="BAQ95617.1"/>
    <property type="molecule type" value="Genomic_DNA"/>
</dbReference>
<evidence type="ECO:0000313" key="4">
    <source>
        <dbReference type="Proteomes" id="UP000029453"/>
    </source>
</evidence>
<evidence type="ECO:0000313" key="3">
    <source>
        <dbReference type="EMBL" id="GAC42417.1"/>
    </source>
</evidence>